<keyword evidence="6 8" id="KW-1133">Transmembrane helix</keyword>
<dbReference type="AlphaFoldDB" id="A0A2T2X0A5"/>
<keyword evidence="3" id="KW-0645">Protease</keyword>
<feature type="transmembrane region" description="Helical" evidence="8">
    <location>
        <begin position="226"/>
        <end position="250"/>
    </location>
</feature>
<feature type="transmembrane region" description="Helical" evidence="8">
    <location>
        <begin position="189"/>
        <end position="214"/>
    </location>
</feature>
<keyword evidence="7 8" id="KW-0472">Membrane</keyword>
<evidence type="ECO:0000313" key="10">
    <source>
        <dbReference type="Proteomes" id="UP000242699"/>
    </source>
</evidence>
<feature type="transmembrane region" description="Helical" evidence="8">
    <location>
        <begin position="256"/>
        <end position="279"/>
    </location>
</feature>
<feature type="transmembrane region" description="Helical" evidence="8">
    <location>
        <begin position="6"/>
        <end position="24"/>
    </location>
</feature>
<accession>A0A2T2X0A5</accession>
<dbReference type="EMBL" id="PXYT01000023">
    <property type="protein sequence ID" value="PSR27908.1"/>
    <property type="molecule type" value="Genomic_DNA"/>
</dbReference>
<evidence type="ECO:0000256" key="3">
    <source>
        <dbReference type="ARBA" id="ARBA00022670"/>
    </source>
</evidence>
<evidence type="ECO:0000256" key="5">
    <source>
        <dbReference type="ARBA" id="ARBA00022801"/>
    </source>
</evidence>
<organism evidence="9 10">
    <name type="scientific">Sulfobacillus benefaciens</name>
    <dbReference type="NCBI Taxonomy" id="453960"/>
    <lineage>
        <taxon>Bacteria</taxon>
        <taxon>Bacillati</taxon>
        <taxon>Bacillota</taxon>
        <taxon>Clostridia</taxon>
        <taxon>Eubacteriales</taxon>
        <taxon>Clostridiales Family XVII. Incertae Sedis</taxon>
        <taxon>Sulfobacillus</taxon>
    </lineage>
</organism>
<dbReference type="GO" id="GO:0008233">
    <property type="term" value="F:peptidase activity"/>
    <property type="evidence" value="ECO:0007669"/>
    <property type="project" value="UniProtKB-KW"/>
</dbReference>
<dbReference type="Proteomes" id="UP000242699">
    <property type="component" value="Unassembled WGS sequence"/>
</dbReference>
<feature type="transmembrane region" description="Helical" evidence="8">
    <location>
        <begin position="300"/>
        <end position="321"/>
    </location>
</feature>
<comment type="caution">
    <text evidence="9">The sequence shown here is derived from an EMBL/GenBank/DDBJ whole genome shotgun (WGS) entry which is preliminary data.</text>
</comment>
<keyword evidence="4 8" id="KW-0812">Transmembrane</keyword>
<dbReference type="Pfam" id="PF09721">
    <property type="entry name" value="Exosortase_EpsH"/>
    <property type="match status" value="1"/>
</dbReference>
<keyword evidence="5" id="KW-0378">Hydrolase</keyword>
<evidence type="ECO:0000256" key="2">
    <source>
        <dbReference type="ARBA" id="ARBA00022475"/>
    </source>
</evidence>
<feature type="transmembrane region" description="Helical" evidence="8">
    <location>
        <begin position="150"/>
        <end position="169"/>
    </location>
</feature>
<evidence type="ECO:0000256" key="6">
    <source>
        <dbReference type="ARBA" id="ARBA00022989"/>
    </source>
</evidence>
<feature type="transmembrane region" description="Helical" evidence="8">
    <location>
        <begin position="98"/>
        <end position="118"/>
    </location>
</feature>
<evidence type="ECO:0000256" key="7">
    <source>
        <dbReference type="ARBA" id="ARBA00023136"/>
    </source>
</evidence>
<evidence type="ECO:0000256" key="4">
    <source>
        <dbReference type="ARBA" id="ARBA00022692"/>
    </source>
</evidence>
<dbReference type="InterPro" id="IPR026392">
    <property type="entry name" value="Exo/Archaeosortase_dom"/>
</dbReference>
<sequence length="534" mass="58079">MTRLSAYWILWMIVSVVPLLAYASPLWNNLLADTPIADLIWIPIIALGWALWNILSGDPLQPDDGEINLILGGMLAIITGTALVLAPERWPALFVHNHAGLLLWPFWILAMSWLFWGLAATRAILAPLTYLLLVWPPIFQALANATQNVLVHWAVGVLTFLSHHVQWLAPSLPAGTFSVWYHSRPVLVVVAQACSGADSLLGSAIVIPVLWFAFKGSLRNKILISLIALIGALIINWIRLAVIVLSVHIIGPGITFSYIHPVLGFLLFAILAAALMLLCRPFGLTIPPVSSAVHLRKPEWGRMGSAVILAGIIFLLLWPLFSLPEGSFGNPSSVPVFNPRTFLPRLTAFIQTPVYYANESSVLGLGSATQADMYSMQSGTGQALVEMWSTPSATKLATYGFHACLLYHGDSLSAVQSFQLVPGVIATAYGVTLPPNYVGGARSTYVDIEWSDAVTVHGHIRYMRWSIAAFPGNKPSLPKGFGTQSSMEPLSVVQSMVAPASQGHWSPTLLKTRTTLIAIARKIFHQSLKTPAQT</sequence>
<dbReference type="GO" id="GO:0006508">
    <property type="term" value="P:proteolysis"/>
    <property type="evidence" value="ECO:0007669"/>
    <property type="project" value="UniProtKB-KW"/>
</dbReference>
<feature type="transmembrane region" description="Helical" evidence="8">
    <location>
        <begin position="67"/>
        <end position="86"/>
    </location>
</feature>
<dbReference type="InterPro" id="IPR019127">
    <property type="entry name" value="Exosortase"/>
</dbReference>
<gene>
    <name evidence="9" type="ORF">C7B43_10930</name>
</gene>
<name>A0A2T2X0A5_9FIRM</name>
<feature type="transmembrane region" description="Helical" evidence="8">
    <location>
        <begin position="36"/>
        <end position="55"/>
    </location>
</feature>
<evidence type="ECO:0000313" key="9">
    <source>
        <dbReference type="EMBL" id="PSR27908.1"/>
    </source>
</evidence>
<evidence type="ECO:0000256" key="8">
    <source>
        <dbReference type="SAM" id="Phobius"/>
    </source>
</evidence>
<comment type="subcellular location">
    <subcellularLocation>
        <location evidence="1">Cell membrane</location>
        <topology evidence="1">Multi-pass membrane protein</topology>
    </subcellularLocation>
</comment>
<reference evidence="9 10" key="1">
    <citation type="journal article" date="2014" name="BMC Genomics">
        <title>Comparison of environmental and isolate Sulfobacillus genomes reveals diverse carbon, sulfur, nitrogen, and hydrogen metabolisms.</title>
        <authorList>
            <person name="Justice N.B."/>
            <person name="Norman A."/>
            <person name="Brown C.T."/>
            <person name="Singh A."/>
            <person name="Thomas B.C."/>
            <person name="Banfield J.F."/>
        </authorList>
    </citation>
    <scope>NUCLEOTIDE SEQUENCE [LARGE SCALE GENOMIC DNA]</scope>
    <source>
        <strain evidence="9">AMDSBA1</strain>
    </source>
</reference>
<dbReference type="NCBIfam" id="TIGR04178">
    <property type="entry name" value="exo_archaeo"/>
    <property type="match status" value="1"/>
</dbReference>
<proteinExistence type="predicted"/>
<dbReference type="GO" id="GO:0005886">
    <property type="term" value="C:plasma membrane"/>
    <property type="evidence" value="ECO:0007669"/>
    <property type="project" value="UniProtKB-SubCell"/>
</dbReference>
<keyword evidence="2" id="KW-1003">Cell membrane</keyword>
<protein>
    <submittedName>
        <fullName evidence="9">Exosortase</fullName>
    </submittedName>
</protein>
<evidence type="ECO:0000256" key="1">
    <source>
        <dbReference type="ARBA" id="ARBA00004651"/>
    </source>
</evidence>